<feature type="compositionally biased region" description="Basic residues" evidence="1">
    <location>
        <begin position="721"/>
        <end position="735"/>
    </location>
</feature>
<evidence type="ECO:0000313" key="3">
    <source>
        <dbReference type="EMBL" id="JAC80681.1"/>
    </source>
</evidence>
<feature type="compositionally biased region" description="Basic and acidic residues" evidence="1">
    <location>
        <begin position="698"/>
        <end position="709"/>
    </location>
</feature>
<proteinExistence type="predicted"/>
<evidence type="ECO:0000259" key="2">
    <source>
        <dbReference type="SMART" id="SM00333"/>
    </source>
</evidence>
<reference evidence="3" key="1">
    <citation type="submission" date="2014-05" db="EMBL/GenBank/DDBJ databases">
        <title>The transcriptome of the halophilic microalga Tetraselmis sp. GSL018 isolated from the Great Salt Lake, Utah.</title>
        <authorList>
            <person name="Jinkerson R.E."/>
            <person name="D'Adamo S."/>
            <person name="Posewitz M.C."/>
        </authorList>
    </citation>
    <scope>NUCLEOTIDE SEQUENCE</scope>
    <source>
        <strain evidence="3">GSL018</strain>
    </source>
</reference>
<feature type="region of interest" description="Disordered" evidence="1">
    <location>
        <begin position="750"/>
        <end position="772"/>
    </location>
</feature>
<accession>A0A061SD74</accession>
<dbReference type="InterPro" id="IPR002999">
    <property type="entry name" value="Tudor"/>
</dbReference>
<feature type="compositionally biased region" description="Basic and acidic residues" evidence="1">
    <location>
        <begin position="601"/>
        <end position="616"/>
    </location>
</feature>
<dbReference type="EMBL" id="GBEZ01004544">
    <property type="protein sequence ID" value="JAC80681.1"/>
    <property type="molecule type" value="Transcribed_RNA"/>
</dbReference>
<organism evidence="3">
    <name type="scientific">Tetraselmis sp. GSL018</name>
    <dbReference type="NCBI Taxonomy" id="582737"/>
    <lineage>
        <taxon>Eukaryota</taxon>
        <taxon>Viridiplantae</taxon>
        <taxon>Chlorophyta</taxon>
        <taxon>core chlorophytes</taxon>
        <taxon>Chlorodendrophyceae</taxon>
        <taxon>Chlorodendrales</taxon>
        <taxon>Chlorodendraceae</taxon>
        <taxon>Tetraselmis</taxon>
    </lineage>
</organism>
<dbReference type="AlphaFoldDB" id="A0A061SD74"/>
<dbReference type="CDD" id="cd04508">
    <property type="entry name" value="Tudor_SF"/>
    <property type="match status" value="1"/>
</dbReference>
<feature type="compositionally biased region" description="Basic and acidic residues" evidence="1">
    <location>
        <begin position="535"/>
        <end position="562"/>
    </location>
</feature>
<sequence>MSATERGSQGHRAKEAPNPLKASAGWRRLRARQAAGCSQGKAEALTQLRGDLSDDPSPGNSLRDRRASLPGSARRVVLAGSDEEGHEPGCGAGGRLRRSARLKRRRSSSPGEPVAGAEAHGSEGDDQDGGSAASGSVGSQDRGGGVDGAVPDWICAGAEVMGRWSENGELYPGKVLDVQPGGTVRVLFDDGEEQDTPAVDVCRPALTSCSSREDEITGKPLRPKHVCWASPDNSVRMCFNLSTLRKVAVSVGQGSEWKQPPHFRTPMDRGLRKQIACRFGPSALSLELESLGSAEFEQSFRQWAQAKMGKSDLRVCPICYAWLLEDMEGPMDDPISVLTSSPGGEPAAAQLAFCSKRALVAHLEERHDIKAVGRQHSGLLERHMIRQSDGLLQSWLHRVNHLHHRAMRDYWLDSNAQVFLCVYDFSKRIELGFPTDIPDPFPEERYVNDSRRTWEELNGGGSDSQSEGSAGFVAPDEGEDSEGGGARPPLCLEGEEGDDDPWQGYLEMVRKKNRGDTGGSRRSSVKGSGSGGSSSREERGADSGSERTGDGSPHDRDCRGDETGEGTGDDDEEEEEEEEEVVVYDTEPDALDLARSGGRRAGAEQRCKGSSLERPHFQRRRRGVIESDASSDEAGGKPQIHGVASQGNIGAATASDGRGGSSRSEDCKHTSPPRQRRRIALETGSGSDEALPMCVSRRHQDGSRHHAGDSSDDGSEGGSHGPRRSRRIKRVFGAAARRRRRLQMLRCGRDAGVDLVATPAISEDSSLGDPSP</sequence>
<feature type="compositionally biased region" description="Basic residues" evidence="1">
    <location>
        <begin position="95"/>
        <end position="107"/>
    </location>
</feature>
<feature type="compositionally biased region" description="Acidic residues" evidence="1">
    <location>
        <begin position="563"/>
        <end position="590"/>
    </location>
</feature>
<dbReference type="SMART" id="SM00333">
    <property type="entry name" value="TUDOR"/>
    <property type="match status" value="1"/>
</dbReference>
<protein>
    <recommendedName>
        <fullName evidence="2">Tudor domain-containing protein</fullName>
    </recommendedName>
</protein>
<gene>
    <name evidence="3" type="ORF">TSPGSL018_9733</name>
</gene>
<dbReference type="SUPFAM" id="SSF63748">
    <property type="entry name" value="Tudor/PWWP/MBT"/>
    <property type="match status" value="1"/>
</dbReference>
<feature type="compositionally biased region" description="Low complexity" evidence="1">
    <location>
        <begin position="129"/>
        <end position="140"/>
    </location>
</feature>
<evidence type="ECO:0000256" key="1">
    <source>
        <dbReference type="SAM" id="MobiDB-lite"/>
    </source>
</evidence>
<feature type="region of interest" description="Disordered" evidence="1">
    <location>
        <begin position="1"/>
        <end position="148"/>
    </location>
</feature>
<dbReference type="Gene3D" id="2.30.30.140">
    <property type="match status" value="1"/>
</dbReference>
<feature type="domain" description="Tudor" evidence="2">
    <location>
        <begin position="152"/>
        <end position="209"/>
    </location>
</feature>
<name>A0A061SD74_9CHLO</name>
<feature type="region of interest" description="Disordered" evidence="1">
    <location>
        <begin position="454"/>
        <end position="735"/>
    </location>
</feature>